<evidence type="ECO:0000313" key="11">
    <source>
        <dbReference type="Proteomes" id="UP001148018"/>
    </source>
</evidence>
<dbReference type="AlphaFoldDB" id="A0A9Q0D4G5"/>
<sequence length="182" mass="20653">MTSCVWLMFYYYVMIVPSQRAIIRWVKKNIKSVIYVMLFGDRLLFLGHAAYEITTTLDTPYSNGTGLALQAIQIVELSIHNGYILLCLCVITLSSFATAHYLSKHMKSLAASDGSLFNPRLRSQIRVTITGILQGPALRNSDLERNGLYPFTGLPGSRHSCIYPSQWNPSFISDDSRRRDYF</sequence>
<keyword evidence="6 9" id="KW-0472">Membrane</keyword>
<keyword evidence="2" id="KW-1003">Cell membrane</keyword>
<comment type="caution">
    <text evidence="10">The sequence shown here is derived from an EMBL/GenBank/DDBJ whole genome shotgun (WGS) entry which is preliminary data.</text>
</comment>
<dbReference type="GO" id="GO:0005886">
    <property type="term" value="C:plasma membrane"/>
    <property type="evidence" value="ECO:0007669"/>
    <property type="project" value="UniProtKB-SubCell"/>
</dbReference>
<protein>
    <submittedName>
        <fullName evidence="10">Uncharacterized protein</fullName>
    </submittedName>
</protein>
<evidence type="ECO:0000256" key="6">
    <source>
        <dbReference type="ARBA" id="ARBA00023136"/>
    </source>
</evidence>
<keyword evidence="11" id="KW-1185">Reference proteome</keyword>
<accession>A0A9Q0D4G5</accession>
<feature type="transmembrane region" description="Helical" evidence="9">
    <location>
        <begin position="83"/>
        <end position="102"/>
    </location>
</feature>
<dbReference type="PANTHER" id="PTHR24037:SF3">
    <property type="entry name" value="PROTEIN HEG HOMOLOG 1"/>
    <property type="match status" value="1"/>
</dbReference>
<keyword evidence="5" id="KW-0677">Repeat</keyword>
<comment type="subcellular location">
    <subcellularLocation>
        <location evidence="1">Cell membrane</location>
    </subcellularLocation>
</comment>
<keyword evidence="7" id="KW-1015">Disulfide bond</keyword>
<evidence type="ECO:0000256" key="7">
    <source>
        <dbReference type="ARBA" id="ARBA00023157"/>
    </source>
</evidence>
<organism evidence="10 11">
    <name type="scientific">Muraenolepis orangiensis</name>
    <name type="common">Patagonian moray cod</name>
    <dbReference type="NCBI Taxonomy" id="630683"/>
    <lineage>
        <taxon>Eukaryota</taxon>
        <taxon>Metazoa</taxon>
        <taxon>Chordata</taxon>
        <taxon>Craniata</taxon>
        <taxon>Vertebrata</taxon>
        <taxon>Euteleostomi</taxon>
        <taxon>Actinopterygii</taxon>
        <taxon>Neopterygii</taxon>
        <taxon>Teleostei</taxon>
        <taxon>Neoteleostei</taxon>
        <taxon>Acanthomorphata</taxon>
        <taxon>Zeiogadaria</taxon>
        <taxon>Gadariae</taxon>
        <taxon>Gadiformes</taxon>
        <taxon>Muraenolepidoidei</taxon>
        <taxon>Muraenolepididae</taxon>
        <taxon>Muraenolepis</taxon>
    </lineage>
</organism>
<proteinExistence type="predicted"/>
<evidence type="ECO:0000256" key="1">
    <source>
        <dbReference type="ARBA" id="ARBA00004236"/>
    </source>
</evidence>
<keyword evidence="3" id="KW-0245">EGF-like domain</keyword>
<dbReference type="GO" id="GO:0007507">
    <property type="term" value="P:heart development"/>
    <property type="evidence" value="ECO:0007669"/>
    <property type="project" value="TreeGrafter"/>
</dbReference>
<evidence type="ECO:0000256" key="3">
    <source>
        <dbReference type="ARBA" id="ARBA00022536"/>
    </source>
</evidence>
<evidence type="ECO:0000256" key="8">
    <source>
        <dbReference type="ARBA" id="ARBA00023180"/>
    </source>
</evidence>
<dbReference type="PANTHER" id="PTHR24037">
    <property type="entry name" value="HEART DEVELOPMENT PROTEIN WITH EGF-LIKE DOMAINS 1"/>
    <property type="match status" value="1"/>
</dbReference>
<evidence type="ECO:0000256" key="9">
    <source>
        <dbReference type="SAM" id="Phobius"/>
    </source>
</evidence>
<gene>
    <name evidence="10" type="ORF">NHX12_017233</name>
</gene>
<feature type="transmembrane region" description="Helical" evidence="9">
    <location>
        <begin position="33"/>
        <end position="51"/>
    </location>
</feature>
<evidence type="ECO:0000256" key="2">
    <source>
        <dbReference type="ARBA" id="ARBA00022475"/>
    </source>
</evidence>
<dbReference type="EMBL" id="JANIIK010004350">
    <property type="protein sequence ID" value="KAJ3580966.1"/>
    <property type="molecule type" value="Genomic_DNA"/>
</dbReference>
<keyword evidence="4" id="KW-0732">Signal</keyword>
<name>A0A9Q0D4G5_9TELE</name>
<dbReference type="OrthoDB" id="8724017at2759"/>
<keyword evidence="9" id="KW-0812">Transmembrane</keyword>
<evidence type="ECO:0000256" key="4">
    <source>
        <dbReference type="ARBA" id="ARBA00022729"/>
    </source>
</evidence>
<keyword evidence="9" id="KW-1133">Transmembrane helix</keyword>
<evidence type="ECO:0000256" key="5">
    <source>
        <dbReference type="ARBA" id="ARBA00022737"/>
    </source>
</evidence>
<dbReference type="Proteomes" id="UP001148018">
    <property type="component" value="Unassembled WGS sequence"/>
</dbReference>
<evidence type="ECO:0000313" key="10">
    <source>
        <dbReference type="EMBL" id="KAJ3580966.1"/>
    </source>
</evidence>
<reference evidence="10" key="1">
    <citation type="submission" date="2022-07" db="EMBL/GenBank/DDBJ databases">
        <title>Chromosome-level genome of Muraenolepis orangiensis.</title>
        <authorList>
            <person name="Kim J."/>
        </authorList>
    </citation>
    <scope>NUCLEOTIDE SEQUENCE</scope>
    <source>
        <strain evidence="10">KU_S4_2022</strain>
        <tissue evidence="10">Muscle</tissue>
    </source>
</reference>
<keyword evidence="8" id="KW-0325">Glycoprotein</keyword>